<keyword evidence="3" id="KW-1185">Reference proteome</keyword>
<dbReference type="EnsemblPlants" id="OMERI06G19920.1">
    <property type="protein sequence ID" value="OMERI06G19920.1"/>
    <property type="gene ID" value="OMERI06G19920"/>
</dbReference>
<evidence type="ECO:0000313" key="3">
    <source>
        <dbReference type="Proteomes" id="UP000008021"/>
    </source>
</evidence>
<feature type="region of interest" description="Disordered" evidence="1">
    <location>
        <begin position="32"/>
        <end position="52"/>
    </location>
</feature>
<proteinExistence type="predicted"/>
<reference evidence="2" key="2">
    <citation type="submission" date="2018-05" db="EMBL/GenBank/DDBJ databases">
        <title>OmerRS3 (Oryza meridionalis Reference Sequence Version 3).</title>
        <authorList>
            <person name="Zhang J."/>
            <person name="Kudrna D."/>
            <person name="Lee S."/>
            <person name="Talag J."/>
            <person name="Welchert J."/>
            <person name="Wing R.A."/>
        </authorList>
    </citation>
    <scope>NUCLEOTIDE SEQUENCE [LARGE SCALE GENOMIC DNA]</scope>
    <source>
        <strain evidence="2">cv. OR44</strain>
    </source>
</reference>
<organism evidence="2">
    <name type="scientific">Oryza meridionalis</name>
    <dbReference type="NCBI Taxonomy" id="40149"/>
    <lineage>
        <taxon>Eukaryota</taxon>
        <taxon>Viridiplantae</taxon>
        <taxon>Streptophyta</taxon>
        <taxon>Embryophyta</taxon>
        <taxon>Tracheophyta</taxon>
        <taxon>Spermatophyta</taxon>
        <taxon>Magnoliopsida</taxon>
        <taxon>Liliopsida</taxon>
        <taxon>Poales</taxon>
        <taxon>Poaceae</taxon>
        <taxon>BOP clade</taxon>
        <taxon>Oryzoideae</taxon>
        <taxon>Oryzeae</taxon>
        <taxon>Oryzinae</taxon>
        <taxon>Oryza</taxon>
    </lineage>
</organism>
<dbReference type="Gramene" id="OMERI06G19920.1">
    <property type="protein sequence ID" value="OMERI06G19920.1"/>
    <property type="gene ID" value="OMERI06G19920"/>
</dbReference>
<reference evidence="2" key="1">
    <citation type="submission" date="2015-04" db="UniProtKB">
        <authorList>
            <consortium name="EnsemblPlants"/>
        </authorList>
    </citation>
    <scope>IDENTIFICATION</scope>
</reference>
<evidence type="ECO:0000256" key="1">
    <source>
        <dbReference type="SAM" id="MobiDB-lite"/>
    </source>
</evidence>
<dbReference type="AlphaFoldDB" id="A0A0E0E3A0"/>
<name>A0A0E0E3A0_9ORYZ</name>
<dbReference type="Proteomes" id="UP000008021">
    <property type="component" value="Chromosome 6"/>
</dbReference>
<protein>
    <submittedName>
        <fullName evidence="2">Uncharacterized protein</fullName>
    </submittedName>
</protein>
<accession>A0A0E0E3A0</accession>
<feature type="region of interest" description="Disordered" evidence="1">
    <location>
        <begin position="183"/>
        <end position="206"/>
    </location>
</feature>
<dbReference type="HOGENOM" id="CLU_1333789_0_0_1"/>
<sequence length="206" mass="21901">MGPENKSPVTLDISILGSPQHTDAPGISILEDPIHQPGVDSMGPENKCPVTPDISIVESTQHTGMDPNDPVNRPTFAPGISILGVPQHTGTDPKVPDNRPTVAPDISILEDSHHTRTDTNAAGRPTIDPCVPILEDPKHNTAAPDMCILEEGTKHTGKETCDDVRLTSGPHAAVARKEYIASGHAEGKMTHGGHGKDHHPLPELRD</sequence>
<evidence type="ECO:0000313" key="2">
    <source>
        <dbReference type="EnsemblPlants" id="OMERI06G19920.1"/>
    </source>
</evidence>